<gene>
    <name evidence="2" type="ORF">SCA03_62300</name>
</gene>
<evidence type="ECO:0000256" key="1">
    <source>
        <dbReference type="SAM" id="MobiDB-lite"/>
    </source>
</evidence>
<proteinExistence type="predicted"/>
<feature type="compositionally biased region" description="Basic and acidic residues" evidence="1">
    <location>
        <begin position="33"/>
        <end position="42"/>
    </location>
</feature>
<feature type="region of interest" description="Disordered" evidence="1">
    <location>
        <begin position="1"/>
        <end position="81"/>
    </location>
</feature>
<organism evidence="2 3">
    <name type="scientific">Streptomyces cacaoi</name>
    <dbReference type="NCBI Taxonomy" id="1898"/>
    <lineage>
        <taxon>Bacteria</taxon>
        <taxon>Bacillati</taxon>
        <taxon>Actinomycetota</taxon>
        <taxon>Actinomycetes</taxon>
        <taxon>Kitasatosporales</taxon>
        <taxon>Streptomycetaceae</taxon>
        <taxon>Streptomyces</taxon>
    </lineage>
</organism>
<feature type="compositionally biased region" description="Basic and acidic residues" evidence="1">
    <location>
        <begin position="68"/>
        <end position="81"/>
    </location>
</feature>
<keyword evidence="3" id="KW-1185">Reference proteome</keyword>
<protein>
    <submittedName>
        <fullName evidence="2">Uncharacterized protein</fullName>
    </submittedName>
</protein>
<dbReference type="AlphaFoldDB" id="A0A4Y3R8J2"/>
<comment type="caution">
    <text evidence="2">The sequence shown here is derived from an EMBL/GenBank/DDBJ whole genome shotgun (WGS) entry which is preliminary data.</text>
</comment>
<reference evidence="2 3" key="1">
    <citation type="submission" date="2019-06" db="EMBL/GenBank/DDBJ databases">
        <title>Whole genome shotgun sequence of Streptomyces cacaoi subsp. cacaoi NBRC 12748.</title>
        <authorList>
            <person name="Hosoyama A."/>
            <person name="Uohara A."/>
            <person name="Ohji S."/>
            <person name="Ichikawa N."/>
        </authorList>
    </citation>
    <scope>NUCLEOTIDE SEQUENCE [LARGE SCALE GENOMIC DNA]</scope>
    <source>
        <strain evidence="2 3">NBRC 12748</strain>
    </source>
</reference>
<feature type="compositionally biased region" description="Basic and acidic residues" evidence="1">
    <location>
        <begin position="15"/>
        <end position="24"/>
    </location>
</feature>
<accession>A0A4Y3R8J2</accession>
<sequence>MAVGVAMESDSFCTTREEIREEGSTRLPGESCTRGDPREGRELPSAVAGTAGAPGVACAGTGVTSAERSIERGRSASYKDRSRERFCLAN</sequence>
<dbReference type="Proteomes" id="UP000319210">
    <property type="component" value="Unassembled WGS sequence"/>
</dbReference>
<name>A0A4Y3R8J2_STRCI</name>
<feature type="compositionally biased region" description="Low complexity" evidence="1">
    <location>
        <begin position="46"/>
        <end position="64"/>
    </location>
</feature>
<evidence type="ECO:0000313" key="2">
    <source>
        <dbReference type="EMBL" id="GEB53679.1"/>
    </source>
</evidence>
<evidence type="ECO:0000313" key="3">
    <source>
        <dbReference type="Proteomes" id="UP000319210"/>
    </source>
</evidence>
<dbReference type="EMBL" id="BJMM01000059">
    <property type="protein sequence ID" value="GEB53679.1"/>
    <property type="molecule type" value="Genomic_DNA"/>
</dbReference>